<evidence type="ECO:0000313" key="2">
    <source>
        <dbReference type="EMBL" id="ACB76353.1"/>
    </source>
</evidence>
<gene>
    <name evidence="2" type="ordered locus">Oter_3073</name>
</gene>
<dbReference type="PANTHER" id="PTHR33525:SF4">
    <property type="entry name" value="CYCLIC DI-GMP PHOSPHODIESTERASE CDGJ"/>
    <property type="match status" value="1"/>
</dbReference>
<evidence type="ECO:0000259" key="1">
    <source>
        <dbReference type="PROSITE" id="PS51833"/>
    </source>
</evidence>
<dbReference type="HOGENOM" id="CLU_048246_4_2_0"/>
<dbReference type="AlphaFoldDB" id="B1ZZF0"/>
<dbReference type="PROSITE" id="PS51833">
    <property type="entry name" value="HDOD"/>
    <property type="match status" value="1"/>
</dbReference>
<dbReference type="eggNOG" id="COG1639">
    <property type="taxonomic scope" value="Bacteria"/>
</dbReference>
<protein>
    <submittedName>
        <fullName evidence="2">Putative signal transduction protein</fullName>
    </submittedName>
</protein>
<dbReference type="Pfam" id="PF08668">
    <property type="entry name" value="HDOD"/>
    <property type="match status" value="1"/>
</dbReference>
<dbReference type="KEGG" id="ote:Oter_3073"/>
<dbReference type="RefSeq" id="WP_012375882.1">
    <property type="nucleotide sequence ID" value="NC_010571.1"/>
</dbReference>
<reference evidence="2 3" key="1">
    <citation type="journal article" date="2011" name="J. Bacteriol.">
        <title>Genome sequence of the verrucomicrobium Opitutus terrae PB90-1, an abundant inhabitant of rice paddy soil ecosystems.</title>
        <authorList>
            <person name="van Passel M.W."/>
            <person name="Kant R."/>
            <person name="Palva A."/>
            <person name="Copeland A."/>
            <person name="Lucas S."/>
            <person name="Lapidus A."/>
            <person name="Glavina del Rio T."/>
            <person name="Pitluck S."/>
            <person name="Goltsman E."/>
            <person name="Clum A."/>
            <person name="Sun H."/>
            <person name="Schmutz J."/>
            <person name="Larimer F.W."/>
            <person name="Land M.L."/>
            <person name="Hauser L."/>
            <person name="Kyrpides N."/>
            <person name="Mikhailova N."/>
            <person name="Richardson P.P."/>
            <person name="Janssen P.H."/>
            <person name="de Vos W.M."/>
            <person name="Smidt H."/>
        </authorList>
    </citation>
    <scope>NUCLEOTIDE SEQUENCE [LARGE SCALE GENOMIC DNA]</scope>
    <source>
        <strain evidence="3">DSM 11246 / JCM 15787 / PB90-1</strain>
    </source>
</reference>
<feature type="domain" description="HDOD" evidence="1">
    <location>
        <begin position="19"/>
        <end position="212"/>
    </location>
</feature>
<dbReference type="InterPro" id="IPR052340">
    <property type="entry name" value="RNase_Y/CdgJ"/>
</dbReference>
<name>B1ZZF0_OPITP</name>
<proteinExistence type="predicted"/>
<dbReference type="Gene3D" id="1.10.3210.10">
    <property type="entry name" value="Hypothetical protein af1432"/>
    <property type="match status" value="1"/>
</dbReference>
<accession>B1ZZF0</accession>
<organism evidence="2 3">
    <name type="scientific">Opitutus terrae (strain DSM 11246 / JCM 15787 / PB90-1)</name>
    <dbReference type="NCBI Taxonomy" id="452637"/>
    <lineage>
        <taxon>Bacteria</taxon>
        <taxon>Pseudomonadati</taxon>
        <taxon>Verrucomicrobiota</taxon>
        <taxon>Opitutia</taxon>
        <taxon>Opitutales</taxon>
        <taxon>Opitutaceae</taxon>
        <taxon>Opitutus</taxon>
    </lineage>
</organism>
<dbReference type="InterPro" id="IPR013976">
    <property type="entry name" value="HDOD"/>
</dbReference>
<evidence type="ECO:0000313" key="3">
    <source>
        <dbReference type="Proteomes" id="UP000007013"/>
    </source>
</evidence>
<dbReference type="PANTHER" id="PTHR33525">
    <property type="match status" value="1"/>
</dbReference>
<dbReference type="Proteomes" id="UP000007013">
    <property type="component" value="Chromosome"/>
</dbReference>
<sequence>MSLPTKNQILEALAKTESLAPAPRTLGRALQLLRNPDSGLSDIVELINRDSALAADVLRCANSAFYGRNTRTAAVGEAVQVIGFHETIRLVSLVAIHSTTNRDLGSYGIAADEFWTESLFNGLFFDALAKHTNNVDSGEAYTTGLLRFIGRLALNQALQDLGGGLFWDGQQPLVQWERENVGLTQAEVGANLLRRWQFPDPIVVAVESQDLSAEDAIEIPQALVQAMNLVARVLPAGSGVPAADARPIQLPADLAEHPFALAYGFSVESLGTIHAEAVHAFAAIRETLYR</sequence>
<keyword evidence="3" id="KW-1185">Reference proteome</keyword>
<dbReference type="EMBL" id="CP001032">
    <property type="protein sequence ID" value="ACB76353.1"/>
    <property type="molecule type" value="Genomic_DNA"/>
</dbReference>
<dbReference type="STRING" id="452637.Oter_3073"/>
<dbReference type="OrthoDB" id="9788446at2"/>
<dbReference type="SUPFAM" id="SSF109604">
    <property type="entry name" value="HD-domain/PDEase-like"/>
    <property type="match status" value="1"/>
</dbReference>